<evidence type="ECO:0000313" key="8">
    <source>
        <dbReference type="Proteomes" id="UP001152747"/>
    </source>
</evidence>
<comment type="subcellular location">
    <subcellularLocation>
        <location evidence="1">Membrane</location>
        <topology evidence="1">Multi-pass membrane protein</topology>
    </subcellularLocation>
</comment>
<proteinExistence type="inferred from homology"/>
<feature type="transmembrane region" description="Helical" evidence="6">
    <location>
        <begin position="72"/>
        <end position="93"/>
    </location>
</feature>
<sequence length="153" mass="16796">MLGAIISGLFYGSMCTPVSYIQTHQDEFPGAPAEGLPYLFSFFCGVLPTSTIILIIYSIFHRNQPKLHPDLVLPSMMCGVLHSIGMGGFFIGNERLSQTIAYPICSFAPALIVTAWSVFYFKEITGKRNFILLAVAYTFTLVGVTLVTISKTI</sequence>
<dbReference type="InterPro" id="IPR010651">
    <property type="entry name" value="Sugar_transport"/>
</dbReference>
<organism evidence="7 8">
    <name type="scientific">Caenorhabditis angaria</name>
    <dbReference type="NCBI Taxonomy" id="860376"/>
    <lineage>
        <taxon>Eukaryota</taxon>
        <taxon>Metazoa</taxon>
        <taxon>Ecdysozoa</taxon>
        <taxon>Nematoda</taxon>
        <taxon>Chromadorea</taxon>
        <taxon>Rhabditida</taxon>
        <taxon>Rhabditina</taxon>
        <taxon>Rhabditomorpha</taxon>
        <taxon>Rhabditoidea</taxon>
        <taxon>Rhabditidae</taxon>
        <taxon>Peloderinae</taxon>
        <taxon>Caenorhabditis</taxon>
    </lineage>
</organism>
<dbReference type="OrthoDB" id="426527at2759"/>
<dbReference type="Pfam" id="PF07857">
    <property type="entry name" value="TMEM144"/>
    <property type="match status" value="1"/>
</dbReference>
<name>A0A9P1MVU6_9PELO</name>
<evidence type="ECO:0000313" key="7">
    <source>
        <dbReference type="EMBL" id="CAI5437843.1"/>
    </source>
</evidence>
<dbReference type="EMBL" id="CANHGI010000001">
    <property type="protein sequence ID" value="CAI5437843.1"/>
    <property type="molecule type" value="Genomic_DNA"/>
</dbReference>
<keyword evidence="8" id="KW-1185">Reference proteome</keyword>
<comment type="caution">
    <text evidence="7">The sequence shown here is derived from an EMBL/GenBank/DDBJ whole genome shotgun (WGS) entry which is preliminary data.</text>
</comment>
<dbReference type="GO" id="GO:0015144">
    <property type="term" value="F:carbohydrate transmembrane transporter activity"/>
    <property type="evidence" value="ECO:0007669"/>
    <property type="project" value="InterPro"/>
</dbReference>
<dbReference type="InterPro" id="IPR037185">
    <property type="entry name" value="EmrE-like"/>
</dbReference>
<feature type="transmembrane region" description="Helical" evidence="6">
    <location>
        <begin position="130"/>
        <end position="149"/>
    </location>
</feature>
<dbReference type="AlphaFoldDB" id="A0A9P1MVU6"/>
<gene>
    <name evidence="7" type="ORF">CAMP_LOCUS480</name>
</gene>
<evidence type="ECO:0000256" key="1">
    <source>
        <dbReference type="ARBA" id="ARBA00004141"/>
    </source>
</evidence>
<reference evidence="7" key="1">
    <citation type="submission" date="2022-11" db="EMBL/GenBank/DDBJ databases">
        <authorList>
            <person name="Kikuchi T."/>
        </authorList>
    </citation>
    <scope>NUCLEOTIDE SEQUENCE</scope>
    <source>
        <strain evidence="7">PS1010</strain>
    </source>
</reference>
<dbReference type="SUPFAM" id="SSF103481">
    <property type="entry name" value="Multidrug resistance efflux transporter EmrE"/>
    <property type="match status" value="1"/>
</dbReference>
<keyword evidence="3 6" id="KW-0812">Transmembrane</keyword>
<feature type="transmembrane region" description="Helical" evidence="6">
    <location>
        <begin position="39"/>
        <end position="60"/>
    </location>
</feature>
<keyword evidence="5 6" id="KW-0472">Membrane</keyword>
<comment type="similarity">
    <text evidence="2">Belongs to the TMEM144 family.</text>
</comment>
<protein>
    <submittedName>
        <fullName evidence="7">Uncharacterized protein</fullName>
    </submittedName>
</protein>
<dbReference type="Proteomes" id="UP001152747">
    <property type="component" value="Unassembled WGS sequence"/>
</dbReference>
<dbReference type="PANTHER" id="PTHR16119:SF16">
    <property type="entry name" value="TRANSMEMBRANE PROTEIN 144 HOMOLOG"/>
    <property type="match status" value="1"/>
</dbReference>
<evidence type="ECO:0000256" key="2">
    <source>
        <dbReference type="ARBA" id="ARBA00005731"/>
    </source>
</evidence>
<dbReference type="InterPro" id="IPR012435">
    <property type="entry name" value="TMEM144"/>
</dbReference>
<dbReference type="GO" id="GO:0016020">
    <property type="term" value="C:membrane"/>
    <property type="evidence" value="ECO:0007669"/>
    <property type="project" value="UniProtKB-SubCell"/>
</dbReference>
<feature type="transmembrane region" description="Helical" evidence="6">
    <location>
        <begin position="99"/>
        <end position="121"/>
    </location>
</feature>
<evidence type="ECO:0000256" key="4">
    <source>
        <dbReference type="ARBA" id="ARBA00022989"/>
    </source>
</evidence>
<evidence type="ECO:0000256" key="3">
    <source>
        <dbReference type="ARBA" id="ARBA00022692"/>
    </source>
</evidence>
<keyword evidence="4 6" id="KW-1133">Transmembrane helix</keyword>
<accession>A0A9P1MVU6</accession>
<evidence type="ECO:0000256" key="5">
    <source>
        <dbReference type="ARBA" id="ARBA00023136"/>
    </source>
</evidence>
<dbReference type="PANTHER" id="PTHR16119">
    <property type="entry name" value="TRANSMEMBRANE PROTEIN 144"/>
    <property type="match status" value="1"/>
</dbReference>
<evidence type="ECO:0000256" key="6">
    <source>
        <dbReference type="SAM" id="Phobius"/>
    </source>
</evidence>